<reference evidence="2 3" key="1">
    <citation type="submission" date="2014-04" db="EMBL/GenBank/DDBJ databases">
        <authorList>
            <consortium name="DOE Joint Genome Institute"/>
            <person name="Kuo A."/>
            <person name="Kohler A."/>
            <person name="Nagy L.G."/>
            <person name="Floudas D."/>
            <person name="Copeland A."/>
            <person name="Barry K.W."/>
            <person name="Cichocki N."/>
            <person name="Veneault-Fourrey C."/>
            <person name="LaButti K."/>
            <person name="Lindquist E.A."/>
            <person name="Lipzen A."/>
            <person name="Lundell T."/>
            <person name="Morin E."/>
            <person name="Murat C."/>
            <person name="Sun H."/>
            <person name="Tunlid A."/>
            <person name="Henrissat B."/>
            <person name="Grigoriev I.V."/>
            <person name="Hibbett D.S."/>
            <person name="Martin F."/>
            <person name="Nordberg H.P."/>
            <person name="Cantor M.N."/>
            <person name="Hua S.X."/>
        </authorList>
    </citation>
    <scope>NUCLEOTIDE SEQUENCE [LARGE SCALE GENOMIC DNA]</scope>
    <source>
        <strain evidence="2 3">Foug A</strain>
    </source>
</reference>
<keyword evidence="3" id="KW-1185">Reference proteome</keyword>
<accession>A0A0C3DUL6</accession>
<dbReference type="Proteomes" id="UP000053989">
    <property type="component" value="Unassembled WGS sequence"/>
</dbReference>
<feature type="compositionally biased region" description="Low complexity" evidence="1">
    <location>
        <begin position="19"/>
        <end position="28"/>
    </location>
</feature>
<organism evidence="2 3">
    <name type="scientific">Scleroderma citrinum Foug A</name>
    <dbReference type="NCBI Taxonomy" id="1036808"/>
    <lineage>
        <taxon>Eukaryota</taxon>
        <taxon>Fungi</taxon>
        <taxon>Dikarya</taxon>
        <taxon>Basidiomycota</taxon>
        <taxon>Agaricomycotina</taxon>
        <taxon>Agaricomycetes</taxon>
        <taxon>Agaricomycetidae</taxon>
        <taxon>Boletales</taxon>
        <taxon>Sclerodermatineae</taxon>
        <taxon>Sclerodermataceae</taxon>
        <taxon>Scleroderma</taxon>
    </lineage>
</organism>
<evidence type="ECO:0000313" key="3">
    <source>
        <dbReference type="Proteomes" id="UP000053989"/>
    </source>
</evidence>
<name>A0A0C3DUL6_9AGAM</name>
<dbReference type="EMBL" id="KN822068">
    <property type="protein sequence ID" value="KIM59874.1"/>
    <property type="molecule type" value="Genomic_DNA"/>
</dbReference>
<reference evidence="3" key="2">
    <citation type="submission" date="2015-01" db="EMBL/GenBank/DDBJ databases">
        <title>Evolutionary Origins and Diversification of the Mycorrhizal Mutualists.</title>
        <authorList>
            <consortium name="DOE Joint Genome Institute"/>
            <consortium name="Mycorrhizal Genomics Consortium"/>
            <person name="Kohler A."/>
            <person name="Kuo A."/>
            <person name="Nagy L.G."/>
            <person name="Floudas D."/>
            <person name="Copeland A."/>
            <person name="Barry K.W."/>
            <person name="Cichocki N."/>
            <person name="Veneault-Fourrey C."/>
            <person name="LaButti K."/>
            <person name="Lindquist E.A."/>
            <person name="Lipzen A."/>
            <person name="Lundell T."/>
            <person name="Morin E."/>
            <person name="Murat C."/>
            <person name="Riley R."/>
            <person name="Ohm R."/>
            <person name="Sun H."/>
            <person name="Tunlid A."/>
            <person name="Henrissat B."/>
            <person name="Grigoriev I.V."/>
            <person name="Hibbett D.S."/>
            <person name="Martin F."/>
        </authorList>
    </citation>
    <scope>NUCLEOTIDE SEQUENCE [LARGE SCALE GENOMIC DNA]</scope>
    <source>
        <strain evidence="3">Foug A</strain>
    </source>
</reference>
<dbReference type="AlphaFoldDB" id="A0A0C3DUL6"/>
<dbReference type="InParanoid" id="A0A0C3DUL6"/>
<proteinExistence type="predicted"/>
<sequence length="92" mass="9854">MQSASCHIAGPNRRRFSHGHGSAPSPSSLVPIITRSVSAKQRRTETTLNYRTTAVLGNTKAKLSERKISHSSETGDGSLNLYVCSAILLNSS</sequence>
<protein>
    <submittedName>
        <fullName evidence="2">Uncharacterized protein</fullName>
    </submittedName>
</protein>
<feature type="region of interest" description="Disordered" evidence="1">
    <location>
        <begin position="1"/>
        <end position="29"/>
    </location>
</feature>
<evidence type="ECO:0000313" key="2">
    <source>
        <dbReference type="EMBL" id="KIM59874.1"/>
    </source>
</evidence>
<evidence type="ECO:0000256" key="1">
    <source>
        <dbReference type="SAM" id="MobiDB-lite"/>
    </source>
</evidence>
<dbReference type="HOGENOM" id="CLU_2414594_0_0_1"/>
<gene>
    <name evidence="2" type="ORF">SCLCIDRAFT_977204</name>
</gene>